<feature type="compositionally biased region" description="Polar residues" evidence="1">
    <location>
        <begin position="68"/>
        <end position="85"/>
    </location>
</feature>
<reference evidence="3 4" key="1">
    <citation type="submission" date="2024-10" db="EMBL/GenBank/DDBJ databases">
        <title>Updated reference genomes for cyclostephanoid diatoms.</title>
        <authorList>
            <person name="Roberts W.R."/>
            <person name="Alverson A.J."/>
        </authorList>
    </citation>
    <scope>NUCLEOTIDE SEQUENCE [LARGE SCALE GENOMIC DNA]</scope>
    <source>
        <strain evidence="3 4">AJA232-27</strain>
    </source>
</reference>
<dbReference type="PANTHER" id="PTHR11216:SF174">
    <property type="entry name" value="GH06923P"/>
    <property type="match status" value="1"/>
</dbReference>
<dbReference type="PROSITE" id="PS50031">
    <property type="entry name" value="EH"/>
    <property type="match status" value="2"/>
</dbReference>
<dbReference type="SUPFAM" id="SSF47473">
    <property type="entry name" value="EF-hand"/>
    <property type="match status" value="1"/>
</dbReference>
<gene>
    <name evidence="3" type="ORF">ACHAWU_009288</name>
</gene>
<accession>A0ABD3M5W5</accession>
<feature type="region of interest" description="Disordered" evidence="1">
    <location>
        <begin position="28"/>
        <end position="85"/>
    </location>
</feature>
<dbReference type="Proteomes" id="UP001530293">
    <property type="component" value="Unassembled WGS sequence"/>
</dbReference>
<dbReference type="Pfam" id="PF12763">
    <property type="entry name" value="EH"/>
    <property type="match status" value="1"/>
</dbReference>
<proteinExistence type="predicted"/>
<feature type="region of interest" description="Disordered" evidence="1">
    <location>
        <begin position="696"/>
        <end position="727"/>
    </location>
</feature>
<keyword evidence="4" id="KW-1185">Reference proteome</keyword>
<evidence type="ECO:0000259" key="2">
    <source>
        <dbReference type="PROSITE" id="PS50031"/>
    </source>
</evidence>
<feature type="region of interest" description="Disordered" evidence="1">
    <location>
        <begin position="225"/>
        <end position="315"/>
    </location>
</feature>
<sequence>MAASVNDSVGVGGVVSAHDVNDAYAITATKEESTGRDSASSNENEKGLVLPQPSMTGASVEGGDGELSHSSSLRRGASNSQPSTTFKFHYEPLEFERNYYHQLFDLAKANSSSVDDDTIIPPKDAAKLFVTSGIPPDRLRVIWNMSVLPATPYPPGTKPPPAMNAGQFQVAVRLIQLYQNRITAKDEWLRVPKEVQMAPAYFDGVSGVLVPMPWKGDDGVVMNGDDLNSATNNSKENVSRSKDSYLLNSPPENIYSTSASMRSKNEPAAKENTGSRSMIGRILQPRRRSTDPSRPVGEESMRQATRRSTLPSESSLNMGCVRRPSFLTCDSPEISWPNDDYFMSQNDCELYRDVFLMHCVTEADVQSQPQQRMNINTAVRLFDDSGLSRDILRKIWDVVVTDSDLGFLNEIEFVLISHLISCVTDGGHAVPTVLPPPLSVWKMARLAGQEKRKKKEAPQIWNESLSEFVPIVSSASTIADDEARITDGSRNIGDQQSSIDRQRLNQMEQEILLLNQSVLSLKLDVQDLKHALREIKSVRRQSSATNGSDDVPNVDVEMYWNNKKDETPPKSGMSTTSSSKTQATPPATANPPMPSRRGISQNIPSVHTGYPTTENRSRSLHQSKMHNAMPQSRGNDAIKTTMLARDEHTRIGDDGSTASSINPYRIHQQLSNSDTGSTAASRVAHKMKVTTFHSELRSHIARSRSGEPEAFKTMKPASTAAVDLPPL</sequence>
<comment type="caution">
    <text evidence="3">The sequence shown here is derived from an EMBL/GenBank/DDBJ whole genome shotgun (WGS) entry which is preliminary data.</text>
</comment>
<dbReference type="PANTHER" id="PTHR11216">
    <property type="entry name" value="EH DOMAIN"/>
    <property type="match status" value="1"/>
</dbReference>
<feature type="compositionally biased region" description="Polar residues" evidence="1">
    <location>
        <begin position="246"/>
        <end position="262"/>
    </location>
</feature>
<dbReference type="Gene3D" id="1.10.238.10">
    <property type="entry name" value="EF-hand"/>
    <property type="match status" value="2"/>
</dbReference>
<feature type="region of interest" description="Disordered" evidence="1">
    <location>
        <begin position="562"/>
        <end position="621"/>
    </location>
</feature>
<feature type="compositionally biased region" description="Basic and acidic residues" evidence="1">
    <location>
        <begin position="288"/>
        <end position="301"/>
    </location>
</feature>
<evidence type="ECO:0000313" key="4">
    <source>
        <dbReference type="Proteomes" id="UP001530293"/>
    </source>
</evidence>
<organism evidence="3 4">
    <name type="scientific">Discostella pseudostelligera</name>
    <dbReference type="NCBI Taxonomy" id="259834"/>
    <lineage>
        <taxon>Eukaryota</taxon>
        <taxon>Sar</taxon>
        <taxon>Stramenopiles</taxon>
        <taxon>Ochrophyta</taxon>
        <taxon>Bacillariophyta</taxon>
        <taxon>Coscinodiscophyceae</taxon>
        <taxon>Thalassiosirophycidae</taxon>
        <taxon>Stephanodiscales</taxon>
        <taxon>Stephanodiscaceae</taxon>
        <taxon>Discostella</taxon>
    </lineage>
</organism>
<protein>
    <recommendedName>
        <fullName evidence="2">EH domain-containing protein</fullName>
    </recommendedName>
</protein>
<feature type="compositionally biased region" description="Polar residues" evidence="1">
    <location>
        <begin position="598"/>
        <end position="614"/>
    </location>
</feature>
<dbReference type="AlphaFoldDB" id="A0ABD3M5W5"/>
<feature type="domain" description="EH" evidence="2">
    <location>
        <begin position="347"/>
        <end position="438"/>
    </location>
</feature>
<feature type="domain" description="EH" evidence="2">
    <location>
        <begin position="96"/>
        <end position="163"/>
    </location>
</feature>
<evidence type="ECO:0000313" key="3">
    <source>
        <dbReference type="EMBL" id="KAL3758084.1"/>
    </source>
</evidence>
<feature type="compositionally biased region" description="Polar residues" evidence="1">
    <location>
        <begin position="302"/>
        <end position="315"/>
    </location>
</feature>
<evidence type="ECO:0000256" key="1">
    <source>
        <dbReference type="SAM" id="MobiDB-lite"/>
    </source>
</evidence>
<name>A0ABD3M5W5_9STRA</name>
<dbReference type="SMART" id="SM00027">
    <property type="entry name" value="EH"/>
    <property type="match status" value="1"/>
</dbReference>
<dbReference type="EMBL" id="JALLBG020000241">
    <property type="protein sequence ID" value="KAL3758084.1"/>
    <property type="molecule type" value="Genomic_DNA"/>
</dbReference>
<feature type="compositionally biased region" description="Low complexity" evidence="1">
    <location>
        <begin position="569"/>
        <end position="587"/>
    </location>
</feature>
<feature type="compositionally biased region" description="Basic and acidic residues" evidence="1">
    <location>
        <begin position="696"/>
        <end position="712"/>
    </location>
</feature>
<dbReference type="InterPro" id="IPR000261">
    <property type="entry name" value="EH_dom"/>
</dbReference>
<dbReference type="InterPro" id="IPR011992">
    <property type="entry name" value="EF-hand-dom_pair"/>
</dbReference>
<feature type="compositionally biased region" description="Polar residues" evidence="1">
    <location>
        <begin position="226"/>
        <end position="236"/>
    </location>
</feature>